<evidence type="ECO:0000313" key="2">
    <source>
        <dbReference type="Proteomes" id="UP000000495"/>
    </source>
</evidence>
<dbReference type="HOGENOM" id="CLU_1823501_0_0_0"/>
<dbReference type="Proteomes" id="UP000000495">
    <property type="component" value="Chromosome"/>
</dbReference>
<name>F8L005_PARAV</name>
<sequence length="141" mass="16326">MSSSSDFYILGMNIGADQRDYTFLHHTIPTSRNDTVGSLTDEYQKNIEQMEGLPPESNELDRLAQKKQAIEEKLFYLLEQERSPQFDPQNPLIAELVFNKGLDILEARINNPKFEELIKNHEPKLHEALKKRVKNRGSQTI</sequence>
<keyword evidence="2" id="KW-1185">Reference proteome</keyword>
<dbReference type="STRING" id="765952.PUV_15660"/>
<dbReference type="AlphaFoldDB" id="F8L005"/>
<accession>F8L005</accession>
<evidence type="ECO:0000313" key="1">
    <source>
        <dbReference type="EMBL" id="CCB86516.1"/>
    </source>
</evidence>
<dbReference type="KEGG" id="puv:PUV_15660"/>
<reference evidence="1 2" key="2">
    <citation type="journal article" date="2011" name="Mol. Biol. Evol.">
        <title>Unity in variety--the pan-genome of the Chlamydiae.</title>
        <authorList>
            <person name="Collingro A."/>
            <person name="Tischler P."/>
            <person name="Weinmaier T."/>
            <person name="Penz T."/>
            <person name="Heinz E."/>
            <person name="Brunham R.C."/>
            <person name="Read T.D."/>
            <person name="Bavoil P.M."/>
            <person name="Sachse K."/>
            <person name="Kahane S."/>
            <person name="Friedman M.G."/>
            <person name="Rattei T."/>
            <person name="Myers G.S."/>
            <person name="Horn M."/>
        </authorList>
    </citation>
    <scope>NUCLEOTIDE SEQUENCE [LARGE SCALE GENOMIC DNA]</scope>
    <source>
        <strain evidence="2">UV7</strain>
    </source>
</reference>
<dbReference type="EMBL" id="FR872580">
    <property type="protein sequence ID" value="CCB86516.1"/>
    <property type="molecule type" value="Genomic_DNA"/>
</dbReference>
<gene>
    <name evidence="1" type="ordered locus">PUV_15660</name>
</gene>
<reference key="1">
    <citation type="journal article" date="2011" name="Mol. Biol. Evol.">
        <title>Unity in variety -- the pan-genome of the Chlamydiae.</title>
        <authorList>
            <person name="Collingro A."/>
            <person name="Tischler P."/>
            <person name="Weinmaier T."/>
            <person name="Penz T."/>
            <person name="Heinz E."/>
            <person name="Brunham R.C."/>
            <person name="Read T.D."/>
            <person name="Bavoil P.M."/>
            <person name="Sachse K."/>
            <person name="Kahane S."/>
            <person name="Friedman M.G."/>
            <person name="Rattei T."/>
            <person name="Myers G.S.A."/>
            <person name="Horn M."/>
        </authorList>
    </citation>
    <scope>NUCLEOTIDE SEQUENCE</scope>
    <source>
        <strain>UV7</strain>
    </source>
</reference>
<dbReference type="RefSeq" id="WP_013925040.1">
    <property type="nucleotide sequence ID" value="NC_015702.1"/>
</dbReference>
<proteinExistence type="predicted"/>
<protein>
    <submittedName>
        <fullName evidence="1">Uncharacterized protein</fullName>
    </submittedName>
</protein>
<organism evidence="1 2">
    <name type="scientific">Parachlamydia acanthamoebae (strain UV7)</name>
    <dbReference type="NCBI Taxonomy" id="765952"/>
    <lineage>
        <taxon>Bacteria</taxon>
        <taxon>Pseudomonadati</taxon>
        <taxon>Chlamydiota</taxon>
        <taxon>Chlamydiia</taxon>
        <taxon>Parachlamydiales</taxon>
        <taxon>Parachlamydiaceae</taxon>
        <taxon>Parachlamydia</taxon>
    </lineage>
</organism>